<dbReference type="EMBL" id="CAUWAG010000010">
    <property type="protein sequence ID" value="CAJ2507915.1"/>
    <property type="molecule type" value="Genomic_DNA"/>
</dbReference>
<dbReference type="GO" id="GO:0000140">
    <property type="term" value="F:acylglycerone-phosphate reductase (NADP+) activity"/>
    <property type="evidence" value="ECO:0007669"/>
    <property type="project" value="TreeGrafter"/>
</dbReference>
<evidence type="ECO:0000256" key="4">
    <source>
        <dbReference type="RuleBase" id="RU000363"/>
    </source>
</evidence>
<evidence type="ECO:0000256" key="2">
    <source>
        <dbReference type="ARBA" id="ARBA00022857"/>
    </source>
</evidence>
<reference evidence="6" key="1">
    <citation type="submission" date="2023-10" db="EMBL/GenBank/DDBJ databases">
        <authorList>
            <person name="Hackl T."/>
        </authorList>
    </citation>
    <scope>NUCLEOTIDE SEQUENCE</scope>
</reference>
<comment type="similarity">
    <text evidence="1 4">Belongs to the short-chain dehydrogenases/reductases (SDR) family.</text>
</comment>
<dbReference type="GO" id="GO:0005783">
    <property type="term" value="C:endoplasmic reticulum"/>
    <property type="evidence" value="ECO:0007669"/>
    <property type="project" value="TreeGrafter"/>
</dbReference>
<dbReference type="InterPro" id="IPR036291">
    <property type="entry name" value="NAD(P)-bd_dom_sf"/>
</dbReference>
<dbReference type="InterPro" id="IPR057326">
    <property type="entry name" value="KR_dom"/>
</dbReference>
<comment type="caution">
    <text evidence="6">The sequence shown here is derived from an EMBL/GenBank/DDBJ whole genome shotgun (WGS) entry which is preliminary data.</text>
</comment>
<dbReference type="GO" id="GO:0005811">
    <property type="term" value="C:lipid droplet"/>
    <property type="evidence" value="ECO:0007669"/>
    <property type="project" value="TreeGrafter"/>
</dbReference>
<dbReference type="GO" id="GO:0006654">
    <property type="term" value="P:phosphatidic acid biosynthetic process"/>
    <property type="evidence" value="ECO:0007669"/>
    <property type="project" value="TreeGrafter"/>
</dbReference>
<evidence type="ECO:0000259" key="5">
    <source>
        <dbReference type="SMART" id="SM00822"/>
    </source>
</evidence>
<evidence type="ECO:0000256" key="1">
    <source>
        <dbReference type="ARBA" id="ARBA00006484"/>
    </source>
</evidence>
<keyword evidence="3" id="KW-0560">Oxidoreductase</keyword>
<dbReference type="PRINTS" id="PR00081">
    <property type="entry name" value="GDHRDH"/>
</dbReference>
<dbReference type="InterPro" id="IPR002347">
    <property type="entry name" value="SDR_fam"/>
</dbReference>
<dbReference type="SMART" id="SM00822">
    <property type="entry name" value="PKS_KR"/>
    <property type="match status" value="1"/>
</dbReference>
<dbReference type="InterPro" id="IPR020904">
    <property type="entry name" value="Sc_DH/Rdtase_CS"/>
</dbReference>
<feature type="domain" description="Ketoreductase" evidence="5">
    <location>
        <begin position="5"/>
        <end position="176"/>
    </location>
</feature>
<name>A0AAI8VP68_9PEZI</name>
<sequence>MSPAKSILVTGCSADGIGAAIALALARRGHHVFATARNPAKIPESLSSLTNVTVLPLDVADAASVAAAARAVADAGRGLDVLVNNAGVERMQPAIDVDIAVAQRMMDMIQAFADLLITSRGRIVNVSSSASLIYSPWNSTYAASKAGLNALSETLRLELAPFGVSVVTILPGIIDSQIRVNGAVSFDLSPTSRYAPIKDTITGWATGDAVPKDRLSVDGFAELVMSDVLGADKGGIVSRGPYALLLRRIGQWAPTWIADRILSLNTGLDELLREVSKGKSTRASE</sequence>
<dbReference type="PANTHER" id="PTHR44169:SF6">
    <property type="entry name" value="NADPH-DEPENDENT 1-ACYLDIHYDROXYACETONE PHOSPHATE REDUCTASE"/>
    <property type="match status" value="1"/>
</dbReference>
<evidence type="ECO:0000313" key="7">
    <source>
        <dbReference type="Proteomes" id="UP001295740"/>
    </source>
</evidence>
<dbReference type="PRINTS" id="PR00080">
    <property type="entry name" value="SDRFAMILY"/>
</dbReference>
<dbReference type="Proteomes" id="UP001295740">
    <property type="component" value="Unassembled WGS sequence"/>
</dbReference>
<dbReference type="GO" id="GO:0019433">
    <property type="term" value="P:triglyceride catabolic process"/>
    <property type="evidence" value="ECO:0007669"/>
    <property type="project" value="TreeGrafter"/>
</dbReference>
<dbReference type="AlphaFoldDB" id="A0AAI8VP68"/>
<gene>
    <name evidence="6" type="ORF">KHLLAP_LOCUS8383</name>
</gene>
<keyword evidence="2" id="KW-0521">NADP</keyword>
<evidence type="ECO:0000256" key="3">
    <source>
        <dbReference type="ARBA" id="ARBA00023002"/>
    </source>
</evidence>
<accession>A0AAI8VP68</accession>
<proteinExistence type="inferred from homology"/>
<dbReference type="GO" id="GO:0004806">
    <property type="term" value="F:triacylglycerol lipase activity"/>
    <property type="evidence" value="ECO:0007669"/>
    <property type="project" value="TreeGrafter"/>
</dbReference>
<protein>
    <submittedName>
        <fullName evidence="6">Uu.00g091010.m01.CDS01</fullName>
    </submittedName>
</protein>
<dbReference type="Pfam" id="PF00106">
    <property type="entry name" value="adh_short"/>
    <property type="match status" value="1"/>
</dbReference>
<organism evidence="6 7">
    <name type="scientific">Anthostomella pinea</name>
    <dbReference type="NCBI Taxonomy" id="933095"/>
    <lineage>
        <taxon>Eukaryota</taxon>
        <taxon>Fungi</taxon>
        <taxon>Dikarya</taxon>
        <taxon>Ascomycota</taxon>
        <taxon>Pezizomycotina</taxon>
        <taxon>Sordariomycetes</taxon>
        <taxon>Xylariomycetidae</taxon>
        <taxon>Xylariales</taxon>
        <taxon>Xylariaceae</taxon>
        <taxon>Anthostomella</taxon>
    </lineage>
</organism>
<dbReference type="SUPFAM" id="SSF51735">
    <property type="entry name" value="NAD(P)-binding Rossmann-fold domains"/>
    <property type="match status" value="1"/>
</dbReference>
<dbReference type="PROSITE" id="PS00061">
    <property type="entry name" value="ADH_SHORT"/>
    <property type="match status" value="1"/>
</dbReference>
<dbReference type="Gene3D" id="3.40.50.720">
    <property type="entry name" value="NAD(P)-binding Rossmann-like Domain"/>
    <property type="match status" value="1"/>
</dbReference>
<keyword evidence="7" id="KW-1185">Reference proteome</keyword>
<dbReference type="PANTHER" id="PTHR44169">
    <property type="entry name" value="NADPH-DEPENDENT 1-ACYLDIHYDROXYACETONE PHOSPHATE REDUCTASE"/>
    <property type="match status" value="1"/>
</dbReference>
<evidence type="ECO:0000313" key="6">
    <source>
        <dbReference type="EMBL" id="CAJ2507915.1"/>
    </source>
</evidence>